<keyword evidence="2" id="KW-1185">Reference proteome</keyword>
<gene>
    <name evidence="1" type="ORF">SLUN_34585</name>
</gene>
<protein>
    <recommendedName>
        <fullName evidence="3">Transglutaminase-like domain-containing protein</fullName>
    </recommendedName>
</protein>
<dbReference type="KEGG" id="slk:SLUN_34585"/>
<evidence type="ECO:0000313" key="2">
    <source>
        <dbReference type="Proteomes" id="UP000244201"/>
    </source>
</evidence>
<dbReference type="AlphaFoldDB" id="A0A2R4TBT1"/>
<dbReference type="Proteomes" id="UP000244201">
    <property type="component" value="Chromosome"/>
</dbReference>
<accession>A0A2R4TBT1</accession>
<dbReference type="RefSeq" id="WP_108153867.1">
    <property type="nucleotide sequence ID" value="NZ_CP026304.1"/>
</dbReference>
<organism evidence="1 2">
    <name type="scientific">Streptomyces lunaelactis</name>
    <dbReference type="NCBI Taxonomy" id="1535768"/>
    <lineage>
        <taxon>Bacteria</taxon>
        <taxon>Bacillati</taxon>
        <taxon>Actinomycetota</taxon>
        <taxon>Actinomycetes</taxon>
        <taxon>Kitasatosporales</taxon>
        <taxon>Streptomycetaceae</taxon>
        <taxon>Streptomyces</taxon>
    </lineage>
</organism>
<sequence>MSEQDRQRIDSIGLSRISHHGDLCCREARRFVLRRFERWVDTGSRLAAIPLLVSWGPTRWPVSWCRLAEPDKWVGDCGVHADLAGELLTLAGVPYARGRAAIKPPAYAVPHWRSTWSASDANDVWIGDDVVHHEVLRIGERWWDPTEARWFAGPGAHVLAGCVAAVRVEGADWQLSEAD</sequence>
<evidence type="ECO:0008006" key="3">
    <source>
        <dbReference type="Google" id="ProtNLM"/>
    </source>
</evidence>
<dbReference type="OrthoDB" id="3694291at2"/>
<reference evidence="1 2" key="1">
    <citation type="submission" date="2018-01" db="EMBL/GenBank/DDBJ databases">
        <title>Complete genome sequence of Streptomyces lunaelactis MM109T, a Ferroverdin A producer isolated from cave moonmilk deposits.</title>
        <authorList>
            <person name="Naome A."/>
            <person name="Martinet L."/>
            <person name="Maciejewska M."/>
            <person name="Anderssen S."/>
            <person name="Adam D."/>
            <person name="Tenconi E."/>
            <person name="Deflandre B."/>
            <person name="Arguelles-Arias A."/>
            <person name="Calusinska M."/>
            <person name="Copieters W."/>
            <person name="Karim L."/>
            <person name="Hanikenne M."/>
            <person name="Baurain D."/>
            <person name="van Wezel G."/>
            <person name="Smargiasso N."/>
            <person name="de Pauw E."/>
            <person name="Delfosse P."/>
            <person name="Rigali S."/>
        </authorList>
    </citation>
    <scope>NUCLEOTIDE SEQUENCE [LARGE SCALE GENOMIC DNA]</scope>
    <source>
        <strain evidence="1 2">MM109</strain>
    </source>
</reference>
<dbReference type="GeneID" id="55660381"/>
<name>A0A2R4TBT1_9ACTN</name>
<evidence type="ECO:0000313" key="1">
    <source>
        <dbReference type="EMBL" id="AVZ76578.1"/>
    </source>
</evidence>
<proteinExistence type="predicted"/>
<dbReference type="EMBL" id="CP026304">
    <property type="protein sequence ID" value="AVZ76578.1"/>
    <property type="molecule type" value="Genomic_DNA"/>
</dbReference>